<dbReference type="RefSeq" id="WP_129129033.1">
    <property type="nucleotide sequence ID" value="NZ_SDHW01000001.1"/>
</dbReference>
<proteinExistence type="predicted"/>
<dbReference type="PANTHER" id="PTHR46343">
    <property type="entry name" value="HYR DOMAIN-CONTAINING PROTEIN"/>
    <property type="match status" value="1"/>
</dbReference>
<dbReference type="Proteomes" id="UP000290204">
    <property type="component" value="Unassembled WGS sequence"/>
</dbReference>
<dbReference type="PROSITE" id="PS50825">
    <property type="entry name" value="HYR"/>
    <property type="match status" value="1"/>
</dbReference>
<dbReference type="InterPro" id="IPR043555">
    <property type="entry name" value="SRPX-like"/>
</dbReference>
<dbReference type="InterPro" id="IPR026444">
    <property type="entry name" value="Secre_tail"/>
</dbReference>
<evidence type="ECO:0000256" key="1">
    <source>
        <dbReference type="ARBA" id="ARBA00004613"/>
    </source>
</evidence>
<reference evidence="7 8" key="1">
    <citation type="submission" date="2019-01" db="EMBL/GenBank/DDBJ databases">
        <title>Lacibacter sp. strain TTM-7.</title>
        <authorList>
            <person name="Chen W.-M."/>
        </authorList>
    </citation>
    <scope>NUCLEOTIDE SEQUENCE [LARGE SCALE GENOMIC DNA]</scope>
    <source>
        <strain evidence="7 8">TTM-7</strain>
    </source>
</reference>
<evidence type="ECO:0000256" key="2">
    <source>
        <dbReference type="ARBA" id="ARBA00022525"/>
    </source>
</evidence>
<keyword evidence="2" id="KW-0964">Secreted</keyword>
<evidence type="ECO:0000256" key="5">
    <source>
        <dbReference type="SAM" id="SignalP"/>
    </source>
</evidence>
<organism evidence="7 8">
    <name type="scientific">Lacibacter luteus</name>
    <dbReference type="NCBI Taxonomy" id="2508719"/>
    <lineage>
        <taxon>Bacteria</taxon>
        <taxon>Pseudomonadati</taxon>
        <taxon>Bacteroidota</taxon>
        <taxon>Chitinophagia</taxon>
        <taxon>Chitinophagales</taxon>
        <taxon>Chitinophagaceae</taxon>
        <taxon>Lacibacter</taxon>
    </lineage>
</organism>
<dbReference type="Pfam" id="PF24517">
    <property type="entry name" value="CBM96"/>
    <property type="match status" value="2"/>
</dbReference>
<gene>
    <name evidence="7" type="ORF">ESA94_01190</name>
</gene>
<dbReference type="InterPro" id="IPR055372">
    <property type="entry name" value="CBM96"/>
</dbReference>
<evidence type="ECO:0000313" key="7">
    <source>
        <dbReference type="EMBL" id="RXK61660.1"/>
    </source>
</evidence>
<feature type="signal peptide" evidence="5">
    <location>
        <begin position="1"/>
        <end position="25"/>
    </location>
</feature>
<comment type="subcellular location">
    <subcellularLocation>
        <location evidence="1">Secreted</location>
    </subcellularLocation>
</comment>
<evidence type="ECO:0000313" key="8">
    <source>
        <dbReference type="Proteomes" id="UP000290204"/>
    </source>
</evidence>
<feature type="domain" description="HYR" evidence="6">
    <location>
        <begin position="969"/>
        <end position="1051"/>
    </location>
</feature>
<dbReference type="SUPFAM" id="SSF55486">
    <property type="entry name" value="Metalloproteases ('zincins'), catalytic domain"/>
    <property type="match status" value="1"/>
</dbReference>
<dbReference type="InterPro" id="IPR013783">
    <property type="entry name" value="Ig-like_fold"/>
</dbReference>
<keyword evidence="4" id="KW-0677">Repeat</keyword>
<feature type="chain" id="PRO_5020181563" evidence="5">
    <location>
        <begin position="26"/>
        <end position="1548"/>
    </location>
</feature>
<evidence type="ECO:0000259" key="6">
    <source>
        <dbReference type="PROSITE" id="PS50825"/>
    </source>
</evidence>
<dbReference type="NCBIfam" id="TIGR04183">
    <property type="entry name" value="Por_Secre_tail"/>
    <property type="match status" value="1"/>
</dbReference>
<keyword evidence="3 5" id="KW-0732">Signal</keyword>
<dbReference type="Pfam" id="PF02494">
    <property type="entry name" value="HYR"/>
    <property type="match status" value="1"/>
</dbReference>
<dbReference type="Pfam" id="PF18962">
    <property type="entry name" value="Por_Secre_tail"/>
    <property type="match status" value="1"/>
</dbReference>
<dbReference type="PANTHER" id="PTHR46343:SF2">
    <property type="entry name" value="SUSHI_VON WILLEBRAND FACTOR TYPE A_EGF_PENTRAXIN DOMAIN-CONTAINING 1"/>
    <property type="match status" value="1"/>
</dbReference>
<comment type="caution">
    <text evidence="7">The sequence shown here is derived from an EMBL/GenBank/DDBJ whole genome shotgun (WGS) entry which is preliminary data.</text>
</comment>
<keyword evidence="8" id="KW-1185">Reference proteome</keyword>
<sequence>MKKNKFYTYFFVVLIAICLSNSLKAQSNNDTVYTPDYRYNLNVYLFVASDQTLDSAYHQRVSKYLLDGQAFYRQWMNHWGYGDRTYGLIKDSAHQLVKLIVIRGAKTLAEYPYSTTSADAMKAEINSYLNANPSDRTDSRMNLVITYCKDHASADVPFYGYGLGWCFAVDYPGMDLQAAAKQTTYVGGMMHELGHGLSLPHNGGIKSVNTLFGTSLMGSGNSTYQRTPTYLTKADCAILNNNQVFAQSVRNDWYASVQDTIKGLRAYYSNGNIIVSGRYTSNSSAPVNYVSFYHQKNETGGDYRSTVWTTPIIGTDSFYLSMAYSEFTNPGDNAYVMTIRLLHENGSIFSRSYAYNVVDGIPQIDIFPAPKVKLTELTNGAAFAKRDELLISATASDEIAVTDVQFIINGQQKAVLVDSPYQWTWNNVTPGRYTVIAKATNTQGFVALDSAVITVVEDSTTLLAPSADAFVRDGSFASSNYGTLGQLTVKKDANTGFSRISYLKFDLSNYTGSLHNVKLQLSLLGGVNGTQWQLWKCDNDNWTETGVNWNNKPAAITLAGSQTSKLSGVVEWDITNLVNTEINGDKILTVAVMSAVAGQTLGADFYSKEATATLVRPKLLINVYPGIAIAQPVNADVFEIGSSTTVKANVGSVNDVPVVTFMLNGQSMSTNTQAPYEWNWNNLQPGTYGIRAKATNSLGLTTLSDSITVRVKDTSGMIEPIADSYVRDGSANVNTNFGTQTGLVVKKDGSGFNRITYLKFDVSDYTKVDTAKLRLTIQSGNTNATVTQWQLWKCDNDNWTETGLNWNNKPATTTLLGTIPGKRSGVAEWNISNIVQAEANGDKILTLCIVGTVVNGTSDVTFYSKETANAAVRPKLIIEAPPVISLLQPLNNDSLIEKSTVLIKAKATDDKKIANVSFFINGEQKAIVTQAPYEWNWTNTAPGSYGIRVKATDNSGISAWSDSVTVIVKDTTAPVVTCAADIVAVYDPTVCGATINYSVTATDNFSTPVVNITNGLASGSVFPLGTTTVTAVATDAAGNTSTCSFTVTVNAITTYSSLNISTSKVQYSDKPVFAARITNGGSNCGSSAAATATFKLGTEVLATVPMQVNGNDLVAVYNDRTFTDAPGTNKTVSVEFTSINEAYVVTNPAAVNFSIVKEDAAAHYSGALFVSTAAANNGSATIHLKATIRDITAETGSALYDAFEGDIRNATATFINRENNTVIAANVPLVLVTNGDTKTAIASYNWNVDIGTANSQSYTIGIVVNNFYTRNSSADNAIVTVSKPLDDFIAGGGNLLLTNSSGTVAGDAGTLNDLGFSLKWNKSKSNLQGYLNTIIRRMENGVLHVYQVKANSMTSMVVDGNISATHPYPTASFGAKANIQDITDPLNPIAIDGNATLQVSMTDGSNYNATDKIAITVWNKNGSMWYSSNWTGVTAEQTINAGDIVISNAVSSNRTMMTAADVSVTNAGNKLSVQAYPNPSAQEFKLNVQTGSDEKVNVKVMDLQGRIIREMQVVAGQNFRFGSELKAGIYFVEVTQGKQSELIKLIKL</sequence>
<dbReference type="OrthoDB" id="197688at2"/>
<protein>
    <submittedName>
        <fullName evidence="7">DNRLRE domain-containing protein</fullName>
    </submittedName>
</protein>
<name>A0A4Q1CL47_9BACT</name>
<dbReference type="Gene3D" id="2.60.40.10">
    <property type="entry name" value="Immunoglobulins"/>
    <property type="match status" value="3"/>
</dbReference>
<evidence type="ECO:0000256" key="3">
    <source>
        <dbReference type="ARBA" id="ARBA00022729"/>
    </source>
</evidence>
<dbReference type="SMART" id="SM00089">
    <property type="entry name" value="PKD"/>
    <property type="match status" value="3"/>
</dbReference>
<dbReference type="EMBL" id="SDHW01000001">
    <property type="protein sequence ID" value="RXK61660.1"/>
    <property type="molecule type" value="Genomic_DNA"/>
</dbReference>
<dbReference type="GO" id="GO:0005576">
    <property type="term" value="C:extracellular region"/>
    <property type="evidence" value="ECO:0007669"/>
    <property type="project" value="UniProtKB-SubCell"/>
</dbReference>
<dbReference type="Pfam" id="PF17957">
    <property type="entry name" value="Big_7"/>
    <property type="match status" value="3"/>
</dbReference>
<accession>A0A4Q1CL47</accession>
<dbReference type="NCBIfam" id="NF033679">
    <property type="entry name" value="DNRLRE_dom"/>
    <property type="match status" value="2"/>
</dbReference>
<dbReference type="InterPro" id="IPR022409">
    <property type="entry name" value="PKD/Chitinase_dom"/>
</dbReference>
<evidence type="ECO:0000256" key="4">
    <source>
        <dbReference type="ARBA" id="ARBA00022737"/>
    </source>
</evidence>
<dbReference type="InterPro" id="IPR003410">
    <property type="entry name" value="HYR_dom"/>
</dbReference>